<keyword evidence="2" id="KW-1185">Reference proteome</keyword>
<dbReference type="Proteomes" id="UP001235760">
    <property type="component" value="Unassembled WGS sequence"/>
</dbReference>
<sequence>MSTPNHSGTHGAGYMARIAKLAPAAKPVKQLQVVRTKRHDIDDARNAVADKLLANLAYLRDPKNVERPDLVFKEQERGMYSVGIKYGNRWLNGVFDGNTYLRDVTAEVLPDVLQDFAAAARAGEFDQFIEPIMKANIEAKAKN</sequence>
<gene>
    <name evidence="1" type="ORF">Q8X39_11990</name>
</gene>
<name>A0ABT9G4E3_LEPDI</name>
<comment type="caution">
    <text evidence="1">The sequence shown here is derived from an EMBL/GenBank/DDBJ whole genome shotgun (WGS) entry which is preliminary data.</text>
</comment>
<evidence type="ECO:0000313" key="1">
    <source>
        <dbReference type="EMBL" id="MDP4301360.1"/>
    </source>
</evidence>
<organism evidence="1 2">
    <name type="scientific">Leptothrix discophora</name>
    <dbReference type="NCBI Taxonomy" id="89"/>
    <lineage>
        <taxon>Bacteria</taxon>
        <taxon>Pseudomonadati</taxon>
        <taxon>Pseudomonadota</taxon>
        <taxon>Betaproteobacteria</taxon>
        <taxon>Burkholderiales</taxon>
        <taxon>Sphaerotilaceae</taxon>
        <taxon>Leptothrix</taxon>
    </lineage>
</organism>
<accession>A0ABT9G4E3</accession>
<proteinExistence type="predicted"/>
<dbReference type="EMBL" id="JAUZEE010000005">
    <property type="protein sequence ID" value="MDP4301360.1"/>
    <property type="molecule type" value="Genomic_DNA"/>
</dbReference>
<dbReference type="RefSeq" id="WP_305749900.1">
    <property type="nucleotide sequence ID" value="NZ_JAUZEE010000005.1"/>
</dbReference>
<evidence type="ECO:0000313" key="2">
    <source>
        <dbReference type="Proteomes" id="UP001235760"/>
    </source>
</evidence>
<reference evidence="1 2" key="1">
    <citation type="submission" date="2023-08" db="EMBL/GenBank/DDBJ databases">
        <authorList>
            <person name="Roldan D.M."/>
            <person name="Menes R.J."/>
        </authorList>
    </citation>
    <scope>NUCLEOTIDE SEQUENCE [LARGE SCALE GENOMIC DNA]</scope>
    <source>
        <strain evidence="1 2">CCM 2812</strain>
    </source>
</reference>
<protein>
    <submittedName>
        <fullName evidence="1">Uncharacterized protein</fullName>
    </submittedName>
</protein>